<dbReference type="Proteomes" id="UP000554482">
    <property type="component" value="Unassembled WGS sequence"/>
</dbReference>
<feature type="non-terminal residue" evidence="6">
    <location>
        <position position="82"/>
    </location>
</feature>
<dbReference type="Gene3D" id="1.10.630.10">
    <property type="entry name" value="Cytochrome P450"/>
    <property type="match status" value="1"/>
</dbReference>
<comment type="caution">
    <text evidence="6">The sequence shown here is derived from an EMBL/GenBank/DDBJ whole genome shotgun (WGS) entry which is preliminary data.</text>
</comment>
<name>A0A7J6WUR6_THATH</name>
<dbReference type="PRINTS" id="PR00463">
    <property type="entry name" value="EP450I"/>
</dbReference>
<comment type="similarity">
    <text evidence="1">Belongs to the cytochrome P450 family.</text>
</comment>
<dbReference type="InterPro" id="IPR001128">
    <property type="entry name" value="Cyt_P450"/>
</dbReference>
<evidence type="ECO:0000256" key="2">
    <source>
        <dbReference type="ARBA" id="ARBA00022617"/>
    </source>
</evidence>
<accession>A0A7J6WUR6</accession>
<dbReference type="PANTHER" id="PTHR47955">
    <property type="entry name" value="CYTOCHROME P450 FAMILY 71 PROTEIN"/>
    <property type="match status" value="1"/>
</dbReference>
<dbReference type="InterPro" id="IPR036396">
    <property type="entry name" value="Cyt_P450_sf"/>
</dbReference>
<dbReference type="Pfam" id="PF00067">
    <property type="entry name" value="p450"/>
    <property type="match status" value="1"/>
</dbReference>
<reference evidence="6 7" key="1">
    <citation type="submission" date="2020-06" db="EMBL/GenBank/DDBJ databases">
        <title>Transcriptomic and genomic resources for Thalictrum thalictroides and T. hernandezii: Facilitating candidate gene discovery in an emerging model plant lineage.</title>
        <authorList>
            <person name="Arias T."/>
            <person name="Riano-Pachon D.M."/>
            <person name="Di Stilio V.S."/>
        </authorList>
    </citation>
    <scope>NUCLEOTIDE SEQUENCE [LARGE SCALE GENOMIC DNA]</scope>
    <source>
        <strain evidence="7">cv. WT478/WT964</strain>
        <tissue evidence="6">Leaves</tissue>
    </source>
</reference>
<evidence type="ECO:0000256" key="5">
    <source>
        <dbReference type="ARBA" id="ARBA00023004"/>
    </source>
</evidence>
<proteinExistence type="inferred from homology"/>
<dbReference type="AlphaFoldDB" id="A0A7J6WUR6"/>
<dbReference type="SUPFAM" id="SSF48264">
    <property type="entry name" value="Cytochrome P450"/>
    <property type="match status" value="1"/>
</dbReference>
<dbReference type="GO" id="GO:0016705">
    <property type="term" value="F:oxidoreductase activity, acting on paired donors, with incorporation or reduction of molecular oxygen"/>
    <property type="evidence" value="ECO:0007669"/>
    <property type="project" value="InterPro"/>
</dbReference>
<evidence type="ECO:0000313" key="7">
    <source>
        <dbReference type="Proteomes" id="UP000554482"/>
    </source>
</evidence>
<dbReference type="EMBL" id="JABWDY010010282">
    <property type="protein sequence ID" value="KAF5200793.1"/>
    <property type="molecule type" value="Genomic_DNA"/>
</dbReference>
<keyword evidence="4" id="KW-0560">Oxidoreductase</keyword>
<evidence type="ECO:0000256" key="4">
    <source>
        <dbReference type="ARBA" id="ARBA00023002"/>
    </source>
</evidence>
<dbReference type="GO" id="GO:0004497">
    <property type="term" value="F:monooxygenase activity"/>
    <property type="evidence" value="ECO:0007669"/>
    <property type="project" value="InterPro"/>
</dbReference>
<dbReference type="InterPro" id="IPR002401">
    <property type="entry name" value="Cyt_P450_E_grp-I"/>
</dbReference>
<evidence type="ECO:0000256" key="1">
    <source>
        <dbReference type="ARBA" id="ARBA00010617"/>
    </source>
</evidence>
<organism evidence="6 7">
    <name type="scientific">Thalictrum thalictroides</name>
    <name type="common">Rue-anemone</name>
    <name type="synonym">Anemone thalictroides</name>
    <dbReference type="NCBI Taxonomy" id="46969"/>
    <lineage>
        <taxon>Eukaryota</taxon>
        <taxon>Viridiplantae</taxon>
        <taxon>Streptophyta</taxon>
        <taxon>Embryophyta</taxon>
        <taxon>Tracheophyta</taxon>
        <taxon>Spermatophyta</taxon>
        <taxon>Magnoliopsida</taxon>
        <taxon>Ranunculales</taxon>
        <taxon>Ranunculaceae</taxon>
        <taxon>Thalictroideae</taxon>
        <taxon>Thalictrum</taxon>
    </lineage>
</organism>
<dbReference type="GO" id="GO:0044550">
    <property type="term" value="P:secondary metabolite biosynthetic process"/>
    <property type="evidence" value="ECO:0007669"/>
    <property type="project" value="UniProtKB-ARBA"/>
</dbReference>
<dbReference type="GO" id="GO:0005506">
    <property type="term" value="F:iron ion binding"/>
    <property type="evidence" value="ECO:0007669"/>
    <property type="project" value="InterPro"/>
</dbReference>
<keyword evidence="5" id="KW-0408">Iron</keyword>
<sequence>MRKNTKLPPGPPKLPIIGNMNQLAGLAPHRSLRDLALKYGPVMHLKLGSISTIVVSSAEIAKEIMKTHDLVFASRPKILSAK</sequence>
<evidence type="ECO:0000256" key="3">
    <source>
        <dbReference type="ARBA" id="ARBA00022723"/>
    </source>
</evidence>
<dbReference type="OrthoDB" id="1726823at2759"/>
<keyword evidence="3" id="KW-0479">Metal-binding</keyword>
<evidence type="ECO:0000313" key="6">
    <source>
        <dbReference type="EMBL" id="KAF5200793.1"/>
    </source>
</evidence>
<protein>
    <submittedName>
        <fullName evidence="6">Cytochrome p450</fullName>
    </submittedName>
</protein>
<keyword evidence="7" id="KW-1185">Reference proteome</keyword>
<dbReference type="GO" id="GO:0020037">
    <property type="term" value="F:heme binding"/>
    <property type="evidence" value="ECO:0007669"/>
    <property type="project" value="InterPro"/>
</dbReference>
<gene>
    <name evidence="6" type="ORF">FRX31_009620</name>
</gene>
<keyword evidence="2" id="KW-0349">Heme</keyword>
<dbReference type="PANTHER" id="PTHR47955:SF8">
    <property type="entry name" value="CYTOCHROME P450 71D11-LIKE"/>
    <property type="match status" value="1"/>
</dbReference>